<keyword evidence="3" id="KW-1185">Reference proteome</keyword>
<keyword evidence="1" id="KW-0732">Signal</keyword>
<comment type="caution">
    <text evidence="2">The sequence shown here is derived from an EMBL/GenBank/DDBJ whole genome shotgun (WGS) entry which is preliminary data.</text>
</comment>
<reference evidence="2" key="1">
    <citation type="submission" date="2023-06" db="EMBL/GenBank/DDBJ databases">
        <title>Genome-scale phylogeny and comparative genomics of the fungal order Sordariales.</title>
        <authorList>
            <consortium name="Lawrence Berkeley National Laboratory"/>
            <person name="Hensen N."/>
            <person name="Bonometti L."/>
            <person name="Westerberg I."/>
            <person name="Brannstrom I.O."/>
            <person name="Guillou S."/>
            <person name="Cros-Aarteil S."/>
            <person name="Calhoun S."/>
            <person name="Haridas S."/>
            <person name="Kuo A."/>
            <person name="Mondo S."/>
            <person name="Pangilinan J."/>
            <person name="Riley R."/>
            <person name="Labutti K."/>
            <person name="Andreopoulos B."/>
            <person name="Lipzen A."/>
            <person name="Chen C."/>
            <person name="Yanf M."/>
            <person name="Daum C."/>
            <person name="Ng V."/>
            <person name="Clum A."/>
            <person name="Steindorff A."/>
            <person name="Ohm R."/>
            <person name="Martin F."/>
            <person name="Silar P."/>
            <person name="Natvig D."/>
            <person name="Lalanne C."/>
            <person name="Gautier V."/>
            <person name="Ament-Velasquez S.L."/>
            <person name="Kruys A."/>
            <person name="Hutchinson M.I."/>
            <person name="Powell A.J."/>
            <person name="Barry K."/>
            <person name="Miller A.N."/>
            <person name="Grigoriev I.V."/>
            <person name="Debuchy R."/>
            <person name="Gladieux P."/>
            <person name="Thoren M.H."/>
            <person name="Johannesson H."/>
        </authorList>
    </citation>
    <scope>NUCLEOTIDE SEQUENCE</scope>
    <source>
        <strain evidence="2">8032-3</strain>
    </source>
</reference>
<sequence>MELTICFASSILLLLSLSSVTSALQLPFSLYILNPCTPGSVTIGARLEHHPNPHDLFCSITDTPAYPPDLFHKLNIDNQKASISRRGWANAVARLKEICACPAALAGAEELDVDIFVYCDRTYDNPEPAAPPTKLPRLFADVLGSMPKLKRLTWGISRGETLAFKPVFLERNLTLPELRYLKVDRYSEYLVDLALGLEQLVSAGRTWIKMRDSEAQPDARLLFIEAAGRTKNLTGLVLDAEVDAIRANVPNISSLSLPGEISQRWRTRDRFPPPLQSGEALRELINILTALPNLRKLSLPSALHLDLGMNGGYSGSALGRPLGREDIVEDAEATALAGEIVIGLLPQLTIGVQSANITRDNNDGSGAASLTWPWTGSMDDYANMNTEEECSDPWETGYLPDMHWVN</sequence>
<dbReference type="Proteomes" id="UP001244011">
    <property type="component" value="Unassembled WGS sequence"/>
</dbReference>
<evidence type="ECO:0000313" key="2">
    <source>
        <dbReference type="EMBL" id="KAK1766001.1"/>
    </source>
</evidence>
<dbReference type="AlphaFoldDB" id="A0AAJ0FEW6"/>
<evidence type="ECO:0000256" key="1">
    <source>
        <dbReference type="SAM" id="SignalP"/>
    </source>
</evidence>
<feature type="chain" id="PRO_5042479267" evidence="1">
    <location>
        <begin position="24"/>
        <end position="406"/>
    </location>
</feature>
<feature type="signal peptide" evidence="1">
    <location>
        <begin position="1"/>
        <end position="23"/>
    </location>
</feature>
<dbReference type="EMBL" id="MU839013">
    <property type="protein sequence ID" value="KAK1766001.1"/>
    <property type="molecule type" value="Genomic_DNA"/>
</dbReference>
<proteinExistence type="predicted"/>
<evidence type="ECO:0000313" key="3">
    <source>
        <dbReference type="Proteomes" id="UP001244011"/>
    </source>
</evidence>
<accession>A0AAJ0FEW6</accession>
<name>A0AAJ0FEW6_9PEZI</name>
<gene>
    <name evidence="2" type="ORF">QBC33DRAFT_571219</name>
</gene>
<dbReference type="RefSeq" id="XP_060282214.1">
    <property type="nucleotide sequence ID" value="XM_060430593.1"/>
</dbReference>
<organism evidence="2 3">
    <name type="scientific">Phialemonium atrogriseum</name>
    <dbReference type="NCBI Taxonomy" id="1093897"/>
    <lineage>
        <taxon>Eukaryota</taxon>
        <taxon>Fungi</taxon>
        <taxon>Dikarya</taxon>
        <taxon>Ascomycota</taxon>
        <taxon>Pezizomycotina</taxon>
        <taxon>Sordariomycetes</taxon>
        <taxon>Sordariomycetidae</taxon>
        <taxon>Cephalothecales</taxon>
        <taxon>Cephalothecaceae</taxon>
        <taxon>Phialemonium</taxon>
    </lineage>
</organism>
<dbReference type="GeneID" id="85313780"/>
<protein>
    <submittedName>
        <fullName evidence="2">Uncharacterized protein</fullName>
    </submittedName>
</protein>